<protein>
    <submittedName>
        <fullName evidence="1">AlkP superfamily phosphohydrolase/phosphomutase</fullName>
    </submittedName>
</protein>
<evidence type="ECO:0000313" key="1">
    <source>
        <dbReference type="EMBL" id="MDQ0174717.1"/>
    </source>
</evidence>
<reference evidence="1 2" key="1">
    <citation type="submission" date="2023-07" db="EMBL/GenBank/DDBJ databases">
        <title>Genomic Encyclopedia of Type Strains, Phase IV (KMG-IV): sequencing the most valuable type-strain genomes for metagenomic binning, comparative biology and taxonomic classification.</title>
        <authorList>
            <person name="Goeker M."/>
        </authorList>
    </citation>
    <scope>NUCLEOTIDE SEQUENCE [LARGE SCALE GENOMIC DNA]</scope>
    <source>
        <strain evidence="1 2">DSM 23837</strain>
    </source>
</reference>
<proteinExistence type="predicted"/>
<name>A0ABT9WNC2_9BACI</name>
<sequence>MLRIPEKDQKILEQAIYLPLVLTVLNRDLLMIERVPFKLKQPYVDLIEAAIITIQKELAKIKRYMKEEQMKVKHIKSSGTFTIYLFFYKGYQEQQHYFNPRLRNRTEEIMRYYLYERFSTHDTT</sequence>
<comment type="caution">
    <text evidence="1">The sequence shown here is derived from an EMBL/GenBank/DDBJ whole genome shotgun (WGS) entry which is preliminary data.</text>
</comment>
<organism evidence="1 2">
    <name type="scientific">Bacillus chungangensis</name>
    <dbReference type="NCBI Taxonomy" id="587633"/>
    <lineage>
        <taxon>Bacteria</taxon>
        <taxon>Bacillati</taxon>
        <taxon>Bacillota</taxon>
        <taxon>Bacilli</taxon>
        <taxon>Bacillales</taxon>
        <taxon>Bacillaceae</taxon>
        <taxon>Bacillus</taxon>
    </lineage>
</organism>
<dbReference type="Proteomes" id="UP001223586">
    <property type="component" value="Unassembled WGS sequence"/>
</dbReference>
<accession>A0ABT9WNC2</accession>
<dbReference type="InterPro" id="IPR058600">
    <property type="entry name" value="YhjD-like"/>
</dbReference>
<keyword evidence="2" id="KW-1185">Reference proteome</keyword>
<dbReference type="RefSeq" id="WP_307226417.1">
    <property type="nucleotide sequence ID" value="NZ_JAUSTT010000002.1"/>
</dbReference>
<gene>
    <name evidence="1" type="ORF">J2S08_000550</name>
</gene>
<dbReference type="EMBL" id="JAUSTT010000002">
    <property type="protein sequence ID" value="MDQ0174717.1"/>
    <property type="molecule type" value="Genomic_DNA"/>
</dbReference>
<dbReference type="Pfam" id="PF26325">
    <property type="entry name" value="YhjD"/>
    <property type="match status" value="1"/>
</dbReference>
<evidence type="ECO:0000313" key="2">
    <source>
        <dbReference type="Proteomes" id="UP001223586"/>
    </source>
</evidence>